<dbReference type="InterPro" id="IPR029058">
    <property type="entry name" value="AB_hydrolase_fold"/>
</dbReference>
<evidence type="ECO:0000259" key="5">
    <source>
        <dbReference type="Pfam" id="PF06441"/>
    </source>
</evidence>
<evidence type="ECO:0000256" key="2">
    <source>
        <dbReference type="ARBA" id="ARBA00022797"/>
    </source>
</evidence>
<dbReference type="InterPro" id="IPR010497">
    <property type="entry name" value="Epoxide_hydro_N"/>
</dbReference>
<feature type="active site" description="Proton acceptor" evidence="4">
    <location>
        <position position="364"/>
    </location>
</feature>
<dbReference type="Pfam" id="PF06441">
    <property type="entry name" value="EHN"/>
    <property type="match status" value="1"/>
</dbReference>
<dbReference type="EMBL" id="JAEVFJ010000067">
    <property type="protein sequence ID" value="KAH8077022.1"/>
    <property type="molecule type" value="Genomic_DNA"/>
</dbReference>
<keyword evidence="3" id="KW-0378">Hydrolase</keyword>
<dbReference type="PIRSF" id="PIRSF001112">
    <property type="entry name" value="Epoxide_hydrolase"/>
    <property type="match status" value="1"/>
</dbReference>
<feature type="domain" description="Epoxide hydrolase N-terminal" evidence="5">
    <location>
        <begin position="5"/>
        <end position="114"/>
    </location>
</feature>
<dbReference type="Proteomes" id="UP000813824">
    <property type="component" value="Unassembled WGS sequence"/>
</dbReference>
<protein>
    <submittedName>
        <fullName evidence="6">Alpha/beta-hydrolase</fullName>
    </submittedName>
</protein>
<dbReference type="GO" id="GO:0004301">
    <property type="term" value="F:epoxide hydrolase activity"/>
    <property type="evidence" value="ECO:0007669"/>
    <property type="project" value="TreeGrafter"/>
</dbReference>
<comment type="caution">
    <text evidence="6">The sequence shown here is derived from an EMBL/GenBank/DDBJ whole genome shotgun (WGS) entry which is preliminary data.</text>
</comment>
<dbReference type="OrthoDB" id="7130006at2759"/>
<gene>
    <name evidence="6" type="ORF">BXZ70DRAFT_1013051</name>
</gene>
<dbReference type="InterPro" id="IPR000639">
    <property type="entry name" value="Epox_hydrolase-like"/>
</dbReference>
<dbReference type="PRINTS" id="PR00412">
    <property type="entry name" value="EPOXHYDRLASE"/>
</dbReference>
<feature type="active site" description="Proton donor" evidence="4">
    <location>
        <position position="313"/>
    </location>
</feature>
<dbReference type="Gene3D" id="3.40.50.1820">
    <property type="entry name" value="alpha/beta hydrolase"/>
    <property type="match status" value="1"/>
</dbReference>
<proteinExistence type="inferred from homology"/>
<name>A0A8K0UDR2_9AGAR</name>
<evidence type="ECO:0000256" key="1">
    <source>
        <dbReference type="ARBA" id="ARBA00010088"/>
    </source>
</evidence>
<comment type="similarity">
    <text evidence="1">Belongs to the peptidase S33 family.</text>
</comment>
<accession>A0A8K0UDR2</accession>
<dbReference type="SUPFAM" id="SSF53474">
    <property type="entry name" value="alpha/beta-Hydrolases"/>
    <property type="match status" value="1"/>
</dbReference>
<reference evidence="6" key="1">
    <citation type="journal article" date="2021" name="New Phytol.">
        <title>Evolutionary innovations through gain and loss of genes in the ectomycorrhizal Boletales.</title>
        <authorList>
            <person name="Wu G."/>
            <person name="Miyauchi S."/>
            <person name="Morin E."/>
            <person name="Kuo A."/>
            <person name="Drula E."/>
            <person name="Varga T."/>
            <person name="Kohler A."/>
            <person name="Feng B."/>
            <person name="Cao Y."/>
            <person name="Lipzen A."/>
            <person name="Daum C."/>
            <person name="Hundley H."/>
            <person name="Pangilinan J."/>
            <person name="Johnson J."/>
            <person name="Barry K."/>
            <person name="LaButti K."/>
            <person name="Ng V."/>
            <person name="Ahrendt S."/>
            <person name="Min B."/>
            <person name="Choi I.G."/>
            <person name="Park H."/>
            <person name="Plett J.M."/>
            <person name="Magnuson J."/>
            <person name="Spatafora J.W."/>
            <person name="Nagy L.G."/>
            <person name="Henrissat B."/>
            <person name="Grigoriev I.V."/>
            <person name="Yang Z.L."/>
            <person name="Xu J."/>
            <person name="Martin F.M."/>
        </authorList>
    </citation>
    <scope>NUCLEOTIDE SEQUENCE</scope>
    <source>
        <strain evidence="6">KKN 215</strain>
    </source>
</reference>
<keyword evidence="7" id="KW-1185">Reference proteome</keyword>
<evidence type="ECO:0000313" key="7">
    <source>
        <dbReference type="Proteomes" id="UP000813824"/>
    </source>
</evidence>
<dbReference type="PANTHER" id="PTHR21661">
    <property type="entry name" value="EPOXIDE HYDROLASE 1-RELATED"/>
    <property type="match status" value="1"/>
</dbReference>
<dbReference type="InterPro" id="IPR016292">
    <property type="entry name" value="Epoxide_hydrolase"/>
</dbReference>
<evidence type="ECO:0000256" key="4">
    <source>
        <dbReference type="PIRSR" id="PIRSR001112-1"/>
    </source>
</evidence>
<organism evidence="6 7">
    <name type="scientific">Cristinia sonorae</name>
    <dbReference type="NCBI Taxonomy" id="1940300"/>
    <lineage>
        <taxon>Eukaryota</taxon>
        <taxon>Fungi</taxon>
        <taxon>Dikarya</taxon>
        <taxon>Basidiomycota</taxon>
        <taxon>Agaricomycotina</taxon>
        <taxon>Agaricomycetes</taxon>
        <taxon>Agaricomycetidae</taxon>
        <taxon>Agaricales</taxon>
        <taxon>Pleurotineae</taxon>
        <taxon>Stephanosporaceae</taxon>
        <taxon>Cristinia</taxon>
    </lineage>
</organism>
<sequence length="391" mass="44530">MSSEKPFSVAIPDTELDLLRKKLELVRFPDELDGAAWDYGVPLADIRRLVERWKTGFDWKAAEAKINQFPQFTRDIDVDGFGELNIHYIHQRSDASNAIPLIFIHGWPGHFMEVSKILPLLVSTTEKYPSFHVVALSLPGYGFSEAPKQKGFSVTQFGEVAHKLMLSLGYDEYVVQGGDWGHLVARNMAHTYGQKHVKAWHTNFPFCQPPSLFKHPVLWIKFMITPFTPRDWAGLKRMTQWLQSGQGYAGIQQTRPQTHGYSMADSPVGLLAWIYDKLVDWTDNYDWDDDEILAWVSIYWFSRAGPMAASRIYAEFVRVGGIPPWSPVPLGVSYFPKEVMPVPKLWTRTIGNVVFESEHSAGGHFAAYEKPQDLVRDLRSMFGKEGGLHLL</sequence>
<dbReference type="AlphaFoldDB" id="A0A8K0UDR2"/>
<evidence type="ECO:0000313" key="6">
    <source>
        <dbReference type="EMBL" id="KAH8077022.1"/>
    </source>
</evidence>
<feature type="active site" description="Nucleophile" evidence="4">
    <location>
        <position position="179"/>
    </location>
</feature>
<dbReference type="GO" id="GO:0097176">
    <property type="term" value="P:epoxide metabolic process"/>
    <property type="evidence" value="ECO:0007669"/>
    <property type="project" value="TreeGrafter"/>
</dbReference>
<keyword evidence="2" id="KW-0058">Aromatic hydrocarbons catabolism</keyword>
<evidence type="ECO:0000256" key="3">
    <source>
        <dbReference type="ARBA" id="ARBA00022801"/>
    </source>
</evidence>
<dbReference type="PANTHER" id="PTHR21661:SF35">
    <property type="entry name" value="EPOXIDE HYDROLASE"/>
    <property type="match status" value="1"/>
</dbReference>